<feature type="compositionally biased region" description="Basic and acidic residues" evidence="1">
    <location>
        <begin position="65"/>
        <end position="74"/>
    </location>
</feature>
<dbReference type="InterPro" id="IPR025486">
    <property type="entry name" value="DUF4378"/>
</dbReference>
<feature type="compositionally biased region" description="Polar residues" evidence="1">
    <location>
        <begin position="501"/>
        <end position="516"/>
    </location>
</feature>
<organism evidence="3 4">
    <name type="scientific">Arabidopsis thaliana</name>
    <name type="common">Mouse-ear cress</name>
    <dbReference type="NCBI Taxonomy" id="3702"/>
    <lineage>
        <taxon>Eukaryota</taxon>
        <taxon>Viridiplantae</taxon>
        <taxon>Streptophyta</taxon>
        <taxon>Embryophyta</taxon>
        <taxon>Tracheophyta</taxon>
        <taxon>Spermatophyta</taxon>
        <taxon>Magnoliopsida</taxon>
        <taxon>eudicotyledons</taxon>
        <taxon>Gunneridae</taxon>
        <taxon>Pentapetalae</taxon>
        <taxon>rosids</taxon>
        <taxon>malvids</taxon>
        <taxon>Brassicales</taxon>
        <taxon>Brassicaceae</taxon>
        <taxon>Camelineae</taxon>
        <taxon>Arabidopsis</taxon>
    </lineage>
</organism>
<feature type="region of interest" description="Disordered" evidence="1">
    <location>
        <begin position="605"/>
        <end position="626"/>
    </location>
</feature>
<dbReference type="Proteomes" id="UP000078284">
    <property type="component" value="Chromosome 3"/>
</dbReference>
<accession>A0A178V8A8</accession>
<feature type="compositionally biased region" description="Polar residues" evidence="1">
    <location>
        <begin position="432"/>
        <end position="461"/>
    </location>
</feature>
<dbReference type="GO" id="GO:0051513">
    <property type="term" value="P:regulation of monopolar cell growth"/>
    <property type="evidence" value="ECO:0007669"/>
    <property type="project" value="InterPro"/>
</dbReference>
<feature type="domain" description="DUF4378" evidence="2">
    <location>
        <begin position="722"/>
        <end position="901"/>
    </location>
</feature>
<dbReference type="AlphaFoldDB" id="A0A178V8A8"/>
<feature type="region of interest" description="Disordered" evidence="1">
    <location>
        <begin position="432"/>
        <end position="585"/>
    </location>
</feature>
<evidence type="ECO:0000259" key="2">
    <source>
        <dbReference type="Pfam" id="PF14309"/>
    </source>
</evidence>
<proteinExistence type="predicted"/>
<dbReference type="ExpressionAtlas" id="A0A178V8A8">
    <property type="expression patterns" value="baseline and differential"/>
</dbReference>
<feature type="compositionally biased region" description="Basic and acidic residues" evidence="1">
    <location>
        <begin position="286"/>
        <end position="296"/>
    </location>
</feature>
<reference evidence="4" key="1">
    <citation type="journal article" date="2016" name="Proc. Natl. Acad. Sci. U.S.A.">
        <title>Chromosome-level assembly of Arabidopsis thaliana Ler reveals the extent of translocation and inversion polymorphisms.</title>
        <authorList>
            <person name="Zapata L."/>
            <person name="Ding J."/>
            <person name="Willing E.M."/>
            <person name="Hartwig B."/>
            <person name="Bezdan D."/>
            <person name="Jiao W.B."/>
            <person name="Patel V."/>
            <person name="Velikkakam James G."/>
            <person name="Koornneef M."/>
            <person name="Ossowski S."/>
            <person name="Schneeberger K."/>
        </authorList>
    </citation>
    <scope>NUCLEOTIDE SEQUENCE [LARGE SCALE GENOMIC DNA]</scope>
    <source>
        <strain evidence="4">cv. Landsberg erecta</strain>
    </source>
</reference>
<evidence type="ECO:0000313" key="3">
    <source>
        <dbReference type="EMBL" id="OAP02024.1"/>
    </source>
</evidence>
<evidence type="ECO:0000256" key="1">
    <source>
        <dbReference type="SAM" id="MobiDB-lite"/>
    </source>
</evidence>
<dbReference type="PANTHER" id="PTHR31680:SF15">
    <property type="entry name" value="PROTEIN LONGIFOLIA 2"/>
    <property type="match status" value="1"/>
</dbReference>
<sequence length="905" mass="101616">MSAKLLYNLSDENPNLNKQFGCMNGIFQVFYRQHCPATPVTVSGGAEKSLPPGERRGSVGETNMESDKETERSSTKKKKSAAKEKHRVSFESSSRPSFSSSPRSSSFSSAEVSTTASQFDQPGENLIREQPNGGLMMPYDLKELVKGSINREIRTRGEEASFTQQQQPISARSSMLLLKESSLRSPCRSSNEWNEGRGAAMKFKESHRLSYDEREMRNNGFRVGSKLKETPRLSLDSRSNSFRSPRADAARSSCPEEPATMTHRRSSSSVVAKLMGLEVIADNSDTEQRRENRFCDSPRPMSRVEPTALQRSRSVDSIKRIPASAASKFPMEPAPWKQMKAGDSALTVYGEIQKRLTQLEFKKSGKDLRALKQILEAMEKTQQLIDESRDDGTLSTTTLMQRTHKPVSAATSPARNFKSSSIVVMKSAAPVSTSPLPQNVTLPNVKVGNSRQTRKVTSGKQNAMDLTPRPGLYKGQLDSTKSNSPKTVRSRQALAADAGSMTKSGRSQQHSVSPRTQPKKLGFEKQTRPTTPKSEPGKRQLGRQQTEVASPRRKQMIKPHSTLQQPDDRLSDASSDLRSLRSDSNISLGSNVDIEVTSRHRLERNCDFPEQHTPKQRSPDFGIKQDRPSLKPLKVTVEQPSPVSVLDAVFDEEDSPSPVRKISLSFKEEDALRSEESEWINKPTSFCRSVPFPQSNRGPMKPSSDHFECSPEEGADFKSGNHKYILEILLASGILRDLEYSMISFQLHQTRLPINPGLFFILEQNKASNVTLPDNKHRDRGFRQQQTNPTETIRRKLVFDTVNEILARKFTAEGCIKPRLIANPLKKLEKISKEEQLLQTLCSEIDRLQQNNSNCILEDDEEDIIWEDLQSQSMNLKEFEGETPGIVLDIERMIFRDLVNEVCFC</sequence>
<feature type="region of interest" description="Disordered" evidence="1">
    <location>
        <begin position="690"/>
        <end position="711"/>
    </location>
</feature>
<dbReference type="EMBL" id="LUHQ01000003">
    <property type="protein sequence ID" value="OAP02024.1"/>
    <property type="molecule type" value="Genomic_DNA"/>
</dbReference>
<dbReference type="PANTHER" id="PTHR31680">
    <property type="entry name" value="LONGIFOLIA PROTEIN"/>
    <property type="match status" value="1"/>
</dbReference>
<dbReference type="Pfam" id="PF14309">
    <property type="entry name" value="DUF4378"/>
    <property type="match status" value="1"/>
</dbReference>
<name>A0A178V8A8_ARATH</name>
<comment type="caution">
    <text evidence="3">The sequence shown here is derived from an EMBL/GenBank/DDBJ whole genome shotgun (WGS) entry which is preliminary data.</text>
</comment>
<feature type="region of interest" description="Disordered" evidence="1">
    <location>
        <begin position="232"/>
        <end position="268"/>
    </location>
</feature>
<dbReference type="InterPro" id="IPR033334">
    <property type="entry name" value="LNG1/2"/>
</dbReference>
<feature type="compositionally biased region" description="Polar residues" evidence="1">
    <location>
        <begin position="477"/>
        <end position="487"/>
    </location>
</feature>
<feature type="compositionally biased region" description="Low complexity" evidence="1">
    <location>
        <begin position="90"/>
        <end position="117"/>
    </location>
</feature>
<feature type="region of interest" description="Disordered" evidence="1">
    <location>
        <begin position="42"/>
        <end position="136"/>
    </location>
</feature>
<gene>
    <name evidence="3" type="ordered locus">AXX17_At3g01360</name>
</gene>
<feature type="region of interest" description="Disordered" evidence="1">
    <location>
        <begin position="285"/>
        <end position="315"/>
    </location>
</feature>
<protein>
    <submittedName>
        <fullName evidence="3">TRM1</fullName>
    </submittedName>
</protein>
<evidence type="ECO:0000313" key="4">
    <source>
        <dbReference type="Proteomes" id="UP000078284"/>
    </source>
</evidence>